<dbReference type="PROSITE" id="PS00211">
    <property type="entry name" value="ABC_TRANSPORTER_1"/>
    <property type="match status" value="1"/>
</dbReference>
<proteinExistence type="predicted"/>
<comment type="caution">
    <text evidence="8">The sequence shown here is derived from an EMBL/GenBank/DDBJ whole genome shotgun (WGS) entry which is preliminary data.</text>
</comment>
<dbReference type="GO" id="GO:0017004">
    <property type="term" value="P:cytochrome complex assembly"/>
    <property type="evidence" value="ECO:0007669"/>
    <property type="project" value="UniProtKB-KW"/>
</dbReference>
<dbReference type="InterPro" id="IPR017871">
    <property type="entry name" value="ABC_transporter-like_CS"/>
</dbReference>
<evidence type="ECO:0000256" key="6">
    <source>
        <dbReference type="ARBA" id="ARBA00023136"/>
    </source>
</evidence>
<dbReference type="Pfam" id="PF00005">
    <property type="entry name" value="ABC_tran"/>
    <property type="match status" value="1"/>
</dbReference>
<accession>A0A7Y7YF29</accession>
<dbReference type="NCBIfam" id="TIGR01189">
    <property type="entry name" value="ccmA"/>
    <property type="match status" value="1"/>
</dbReference>
<dbReference type="InterPro" id="IPR005895">
    <property type="entry name" value="ABC_transptr_haem_export_CcmA"/>
</dbReference>
<dbReference type="GO" id="GO:0016887">
    <property type="term" value="F:ATP hydrolysis activity"/>
    <property type="evidence" value="ECO:0007669"/>
    <property type="project" value="InterPro"/>
</dbReference>
<dbReference type="Gene3D" id="3.40.50.300">
    <property type="entry name" value="P-loop containing nucleotide triphosphate hydrolases"/>
    <property type="match status" value="1"/>
</dbReference>
<evidence type="ECO:0000256" key="1">
    <source>
        <dbReference type="ARBA" id="ARBA00022448"/>
    </source>
</evidence>
<evidence type="ECO:0000256" key="2">
    <source>
        <dbReference type="ARBA" id="ARBA00022741"/>
    </source>
</evidence>
<evidence type="ECO:0000256" key="4">
    <source>
        <dbReference type="ARBA" id="ARBA00022840"/>
    </source>
</evidence>
<gene>
    <name evidence="8" type="primary">ccmA</name>
    <name evidence="8" type="ORF">HX876_23325</name>
</gene>
<dbReference type="CDD" id="cd03231">
    <property type="entry name" value="ABC_CcmA_heme_exporter"/>
    <property type="match status" value="1"/>
</dbReference>
<evidence type="ECO:0000313" key="9">
    <source>
        <dbReference type="Proteomes" id="UP000520592"/>
    </source>
</evidence>
<keyword evidence="3" id="KW-0201">Cytochrome c-type biogenesis</keyword>
<evidence type="ECO:0000256" key="5">
    <source>
        <dbReference type="ARBA" id="ARBA00022967"/>
    </source>
</evidence>
<dbReference type="PANTHER" id="PTHR43499">
    <property type="entry name" value="ABC TRANSPORTER I FAMILY MEMBER 1"/>
    <property type="match status" value="1"/>
</dbReference>
<keyword evidence="1" id="KW-0813">Transport</keyword>
<dbReference type="InterPro" id="IPR027417">
    <property type="entry name" value="P-loop_NTPase"/>
</dbReference>
<organism evidence="8 9">
    <name type="scientific">Pseudomonas gingeri</name>
    <dbReference type="NCBI Taxonomy" id="117681"/>
    <lineage>
        <taxon>Bacteria</taxon>
        <taxon>Pseudomonadati</taxon>
        <taxon>Pseudomonadota</taxon>
        <taxon>Gammaproteobacteria</taxon>
        <taxon>Pseudomonadales</taxon>
        <taxon>Pseudomonadaceae</taxon>
        <taxon>Pseudomonas</taxon>
    </lineage>
</organism>
<name>A0A7Y7YF29_9PSED</name>
<evidence type="ECO:0000259" key="7">
    <source>
        <dbReference type="PROSITE" id="PS50893"/>
    </source>
</evidence>
<reference evidence="8 9" key="1">
    <citation type="submission" date="2020-04" db="EMBL/GenBank/DDBJ databases">
        <title>Molecular characterization of pseudomonads from Agaricus bisporus reveal novel blotch 2 pathogens in Western Europe.</title>
        <authorList>
            <person name="Taparia T."/>
            <person name="Krijger M."/>
            <person name="Haynes E."/>
            <person name="Elpinstone J.G."/>
            <person name="Noble R."/>
            <person name="Van Der Wolf J."/>
        </authorList>
    </citation>
    <scope>NUCLEOTIDE SEQUENCE [LARGE SCALE GENOMIC DNA]</scope>
    <source>
        <strain evidence="8 9">IPO3737</strain>
    </source>
</reference>
<evidence type="ECO:0000256" key="3">
    <source>
        <dbReference type="ARBA" id="ARBA00022748"/>
    </source>
</evidence>
<dbReference type="Proteomes" id="UP000520592">
    <property type="component" value="Unassembled WGS sequence"/>
</dbReference>
<keyword evidence="2" id="KW-0547">Nucleotide-binding</keyword>
<dbReference type="InterPro" id="IPR003439">
    <property type="entry name" value="ABC_transporter-like_ATP-bd"/>
</dbReference>
<dbReference type="InterPro" id="IPR003593">
    <property type="entry name" value="AAA+_ATPase"/>
</dbReference>
<dbReference type="RefSeq" id="WP_177060441.1">
    <property type="nucleotide sequence ID" value="NZ_JACAPB010000008.1"/>
</dbReference>
<dbReference type="GO" id="GO:0022857">
    <property type="term" value="F:transmembrane transporter activity"/>
    <property type="evidence" value="ECO:0007669"/>
    <property type="project" value="InterPro"/>
</dbReference>
<feature type="domain" description="ABC transporter" evidence="7">
    <location>
        <begin position="18"/>
        <end position="223"/>
    </location>
</feature>
<dbReference type="SUPFAM" id="SSF52540">
    <property type="entry name" value="P-loop containing nucleoside triphosphate hydrolases"/>
    <property type="match status" value="1"/>
</dbReference>
<dbReference type="PANTHER" id="PTHR43499:SF1">
    <property type="entry name" value="ABC TRANSPORTER I FAMILY MEMBER 1"/>
    <property type="match status" value="1"/>
</dbReference>
<dbReference type="AlphaFoldDB" id="A0A7Y7YF29"/>
<evidence type="ECO:0000313" key="8">
    <source>
        <dbReference type="EMBL" id="NWC35321.1"/>
    </source>
</evidence>
<dbReference type="EMBL" id="JACAQD010000030">
    <property type="protein sequence ID" value="NWC35321.1"/>
    <property type="molecule type" value="Genomic_DNA"/>
</dbReference>
<dbReference type="PROSITE" id="PS50893">
    <property type="entry name" value="ABC_TRANSPORTER_2"/>
    <property type="match status" value="1"/>
</dbReference>
<protein>
    <submittedName>
        <fullName evidence="8">Cytochrome c biogenesis heme-transporting ATPase CcmA</fullName>
    </submittedName>
</protein>
<sequence length="223" mass="24512">MADLRTAKGLDHLTSPLLEAVALACERDWRMLFENLELRLSPGDMLQISGPNGSGKTSLLRLLSGLMRPTAGEIRLNGEPLDSHRSELARTLLWIGHAAGIKDLLTAEENLSWLCALHQPAGREAIWQALAAVGLRGFEDVPCHTLSAGQQRRVALARLYLDSPPLWILDEPFTALDKQGVAQLEEHLAAHCERGGMIVLTTHHSLTRVPAGYRDLDLGRWAV</sequence>
<keyword evidence="5" id="KW-1278">Translocase</keyword>
<dbReference type="NCBIfam" id="NF010061">
    <property type="entry name" value="PRK13538.1"/>
    <property type="match status" value="1"/>
</dbReference>
<dbReference type="GO" id="GO:0005524">
    <property type="term" value="F:ATP binding"/>
    <property type="evidence" value="ECO:0007669"/>
    <property type="project" value="UniProtKB-KW"/>
</dbReference>
<keyword evidence="4" id="KW-0067">ATP-binding</keyword>
<dbReference type="SMART" id="SM00382">
    <property type="entry name" value="AAA"/>
    <property type="match status" value="1"/>
</dbReference>
<keyword evidence="6" id="KW-0472">Membrane</keyword>